<dbReference type="EC" id="2.7.4.3" evidence="7"/>
<evidence type="ECO:0000256" key="1">
    <source>
        <dbReference type="ARBA" id="ARBA00022517"/>
    </source>
</evidence>
<dbReference type="Gene3D" id="3.40.50.300">
    <property type="entry name" value="P-loop containing nucleotide triphosphate hydrolases"/>
    <property type="match status" value="1"/>
</dbReference>
<keyword evidence="6 7" id="KW-0067">ATP-binding</keyword>
<keyword evidence="2 7" id="KW-0698">rRNA processing</keyword>
<feature type="binding site" evidence="7">
    <location>
        <position position="111"/>
    </location>
    <ligand>
        <name>ATP</name>
        <dbReference type="ChEBI" id="CHEBI:30616"/>
    </ligand>
</feature>
<feature type="binding site" evidence="7">
    <location>
        <position position="19"/>
    </location>
    <ligand>
        <name>ATP</name>
        <dbReference type="ChEBI" id="CHEBI:30616"/>
    </ligand>
</feature>
<evidence type="ECO:0000256" key="3">
    <source>
        <dbReference type="ARBA" id="ARBA00022679"/>
    </source>
</evidence>
<feature type="binding site" evidence="7">
    <location>
        <position position="18"/>
    </location>
    <ligand>
        <name>ATP</name>
        <dbReference type="ChEBI" id="CHEBI:30616"/>
    </ligand>
</feature>
<evidence type="ECO:0000256" key="2">
    <source>
        <dbReference type="ARBA" id="ARBA00022552"/>
    </source>
</evidence>
<evidence type="ECO:0000313" key="10">
    <source>
        <dbReference type="Proteomes" id="UP001498771"/>
    </source>
</evidence>
<dbReference type="SUPFAM" id="SSF52540">
    <property type="entry name" value="P-loop containing nucleoside triphosphate hydrolases"/>
    <property type="match status" value="1"/>
</dbReference>
<comment type="caution">
    <text evidence="7">Lacks conserved residue(s) required for the propagation of feature annotation.</text>
</comment>
<keyword evidence="4 7" id="KW-0547">Nucleotide-binding</keyword>
<dbReference type="PANTHER" id="PTHR12595:SF0">
    <property type="entry name" value="ADENYLATE KINASE ISOENZYME 6"/>
    <property type="match status" value="1"/>
</dbReference>
<comment type="catalytic activity">
    <reaction evidence="7">
        <text>ATP + H2O = ADP + phosphate + H(+)</text>
        <dbReference type="Rhea" id="RHEA:13065"/>
        <dbReference type="ChEBI" id="CHEBI:15377"/>
        <dbReference type="ChEBI" id="CHEBI:15378"/>
        <dbReference type="ChEBI" id="CHEBI:30616"/>
        <dbReference type="ChEBI" id="CHEBI:43474"/>
        <dbReference type="ChEBI" id="CHEBI:456216"/>
    </reaction>
</comment>
<dbReference type="Pfam" id="PF13238">
    <property type="entry name" value="AAA_18"/>
    <property type="match status" value="1"/>
</dbReference>
<comment type="similarity">
    <text evidence="7">Belongs to the adenylate kinase family. AK6 subfamily.</text>
</comment>
<dbReference type="EMBL" id="JBBJBU010000006">
    <property type="protein sequence ID" value="KAK7205037.1"/>
    <property type="molecule type" value="Genomic_DNA"/>
</dbReference>
<evidence type="ECO:0000256" key="5">
    <source>
        <dbReference type="ARBA" id="ARBA00022777"/>
    </source>
</evidence>
<keyword evidence="10" id="KW-1185">Reference proteome</keyword>
<comment type="caution">
    <text evidence="9">The sequence shown here is derived from an EMBL/GenBank/DDBJ whole genome shotgun (WGS) entry which is preliminary data.</text>
</comment>
<feature type="region of interest" description="LID" evidence="7">
    <location>
        <begin position="110"/>
        <end position="120"/>
    </location>
</feature>
<feature type="binding site" evidence="7">
    <location>
        <position position="16"/>
    </location>
    <ligand>
        <name>ATP</name>
        <dbReference type="ChEBI" id="CHEBI:30616"/>
    </ligand>
</feature>
<dbReference type="InterPro" id="IPR027417">
    <property type="entry name" value="P-loop_NTPase"/>
</dbReference>
<sequence>MRSLPNIIVTGTPGTGKSTHCKRLAELLPEYTYLSINQFITDNKLQDGRDEERNSVIANEDKLVELIRPDLKKGGRIIDWHVCDIFPESLIDLVVVMRTDTTRLYDRLKERGYTGTKFDDNMDSEIMEVILTDAREAYAPEIVIELQSNSVENVVANSARIVEWAKQWVIDNTREDGGSEESESESESGSGSGSESESEGSEEEEDDEEDEEDDE</sequence>
<dbReference type="Proteomes" id="UP001498771">
    <property type="component" value="Unassembled WGS sequence"/>
</dbReference>
<evidence type="ECO:0000313" key="9">
    <source>
        <dbReference type="EMBL" id="KAK7205037.1"/>
    </source>
</evidence>
<dbReference type="InterPro" id="IPR020618">
    <property type="entry name" value="Adenyl_kinase_AK6"/>
</dbReference>
<dbReference type="PANTHER" id="PTHR12595">
    <property type="entry name" value="POS9-ACTIVATING FACTOR FAP7-RELATED"/>
    <property type="match status" value="1"/>
</dbReference>
<comment type="catalytic activity">
    <reaction evidence="7">
        <text>AMP + ATP = 2 ADP</text>
        <dbReference type="Rhea" id="RHEA:12973"/>
        <dbReference type="ChEBI" id="CHEBI:30616"/>
        <dbReference type="ChEBI" id="CHEBI:456215"/>
        <dbReference type="ChEBI" id="CHEBI:456216"/>
        <dbReference type="EC" id="2.7.4.3"/>
    </reaction>
</comment>
<protein>
    <recommendedName>
        <fullName evidence="7">Adenylate kinase isoenzyme 6 homolog</fullName>
        <shortName evidence="7">AK6</shortName>
        <ecNumber evidence="7">2.7.4.3</ecNumber>
    </recommendedName>
    <alternativeName>
        <fullName evidence="7">Dual activity adenylate kinase/ATPase</fullName>
        <shortName evidence="7">AK/ATPase</shortName>
    </alternativeName>
</protein>
<comment type="function">
    <text evidence="7">Broad-specificity nucleoside monophosphate (NMP) kinase that catalyzes the reversible transfer of the terminal phosphate group between nucleoside triphosphates and monophosphates. Has also ATPase activity. Involved in the late cytoplasmic maturation steps of the 40S ribosomal particles, specifically 18S rRNA maturation. While NMP activity is not required for ribosome maturation, ATPase activity is. Associates transiently with small ribosomal subunit protein uS11. ATP hydrolysis breaks the interaction with uS11. May temporarily remove uS11 from the ribosome to enable a conformational change of the ribosomal RNA that is needed for the final maturation step of the small ribosomal subunit. Its NMP activity may have a role in nuclear energy homeostasis.</text>
</comment>
<evidence type="ECO:0000256" key="6">
    <source>
        <dbReference type="ARBA" id="ARBA00022840"/>
    </source>
</evidence>
<comment type="subunit">
    <text evidence="7">Interacts with small ribosomal subunit protein uS11. Not a structural component of 43S pre-ribosomes, but transiently interacts with them by binding to uS11.</text>
</comment>
<keyword evidence="1 7" id="KW-0690">Ribosome biogenesis</keyword>
<evidence type="ECO:0000256" key="4">
    <source>
        <dbReference type="ARBA" id="ARBA00022741"/>
    </source>
</evidence>
<dbReference type="RefSeq" id="XP_064768070.1">
    <property type="nucleotide sequence ID" value="XM_064912685.1"/>
</dbReference>
<proteinExistence type="inferred from homology"/>
<feature type="binding site" evidence="7">
    <location>
        <position position="14"/>
    </location>
    <ligand>
        <name>ATP</name>
        <dbReference type="ChEBI" id="CHEBI:30616"/>
    </ligand>
</feature>
<keyword evidence="5 7" id="KW-0418">Kinase</keyword>
<keyword evidence="7" id="KW-0963">Cytoplasm</keyword>
<dbReference type="HAMAP" id="MF_00039">
    <property type="entry name" value="Adenylate_kinase_AK6"/>
    <property type="match status" value="1"/>
</dbReference>
<accession>A0ABR1F5G8</accession>
<organism evidence="9 10">
    <name type="scientific">Myxozyma melibiosi</name>
    <dbReference type="NCBI Taxonomy" id="54550"/>
    <lineage>
        <taxon>Eukaryota</taxon>
        <taxon>Fungi</taxon>
        <taxon>Dikarya</taxon>
        <taxon>Ascomycota</taxon>
        <taxon>Saccharomycotina</taxon>
        <taxon>Lipomycetes</taxon>
        <taxon>Lipomycetales</taxon>
        <taxon>Lipomycetaceae</taxon>
        <taxon>Myxozyma</taxon>
    </lineage>
</organism>
<comment type="subcellular location">
    <subcellularLocation>
        <location evidence="7">Cytoplasm</location>
    </subcellularLocation>
    <subcellularLocation>
        <location evidence="7">Nucleus</location>
    </subcellularLocation>
</comment>
<keyword evidence="7" id="KW-0539">Nucleus</keyword>
<dbReference type="GeneID" id="90038197"/>
<feature type="region of interest" description="NMPbind" evidence="7">
    <location>
        <begin position="35"/>
        <end position="58"/>
    </location>
</feature>
<evidence type="ECO:0000256" key="8">
    <source>
        <dbReference type="SAM" id="MobiDB-lite"/>
    </source>
</evidence>
<keyword evidence="3 7" id="KW-0808">Transferase</keyword>
<evidence type="ECO:0000256" key="7">
    <source>
        <dbReference type="HAMAP-Rule" id="MF_03173"/>
    </source>
</evidence>
<name>A0ABR1F5G8_9ASCO</name>
<gene>
    <name evidence="9" type="ORF">BZA70DRAFT_278939</name>
</gene>
<feature type="compositionally biased region" description="Acidic residues" evidence="8">
    <location>
        <begin position="196"/>
        <end position="215"/>
    </location>
</feature>
<reference evidence="9 10" key="1">
    <citation type="submission" date="2024-03" db="EMBL/GenBank/DDBJ databases">
        <title>Genome-scale model development and genomic sequencing of the oleaginous clade Lipomyces.</title>
        <authorList>
            <consortium name="Lawrence Berkeley National Laboratory"/>
            <person name="Czajka J.J."/>
            <person name="Han Y."/>
            <person name="Kim J."/>
            <person name="Mondo S.J."/>
            <person name="Hofstad B.A."/>
            <person name="Robles A."/>
            <person name="Haridas S."/>
            <person name="Riley R."/>
            <person name="LaButti K."/>
            <person name="Pangilinan J."/>
            <person name="Andreopoulos W."/>
            <person name="Lipzen A."/>
            <person name="Yan J."/>
            <person name="Wang M."/>
            <person name="Ng V."/>
            <person name="Grigoriev I.V."/>
            <person name="Spatafora J.W."/>
            <person name="Magnuson J.K."/>
            <person name="Baker S.E."/>
            <person name="Pomraning K.R."/>
        </authorList>
    </citation>
    <scope>NUCLEOTIDE SEQUENCE [LARGE SCALE GENOMIC DNA]</scope>
    <source>
        <strain evidence="9 10">Phaff 52-87</strain>
    </source>
</reference>
<feature type="binding site" evidence="7">
    <location>
        <position position="17"/>
    </location>
    <ligand>
        <name>ATP</name>
        <dbReference type="ChEBI" id="CHEBI:30616"/>
    </ligand>
</feature>
<feature type="region of interest" description="Disordered" evidence="8">
    <location>
        <begin position="172"/>
        <end position="215"/>
    </location>
</feature>